<sequence>MAQRRPDASVGDYPGLQMDGARPAQLGLSRSPSKSDSDPEPDGDPAPGHDEAGEKCLLPGQRPPPRSPSFASEWDEVISGLWVGLGNMLPCFYSGFCSGPGDPSASEFYIGTM</sequence>
<evidence type="ECO:0000256" key="1">
    <source>
        <dbReference type="SAM" id="MobiDB-lite"/>
    </source>
</evidence>
<reference evidence="2" key="1">
    <citation type="submission" date="2022-07" db="EMBL/GenBank/DDBJ databases">
        <title>Chromosome-level genome of Muraenolepis orangiensis.</title>
        <authorList>
            <person name="Kim J."/>
        </authorList>
    </citation>
    <scope>NUCLEOTIDE SEQUENCE</scope>
    <source>
        <strain evidence="2">KU_S4_2022</strain>
        <tissue evidence="2">Muscle</tissue>
    </source>
</reference>
<organism evidence="2 3">
    <name type="scientific">Muraenolepis orangiensis</name>
    <name type="common">Patagonian moray cod</name>
    <dbReference type="NCBI Taxonomy" id="630683"/>
    <lineage>
        <taxon>Eukaryota</taxon>
        <taxon>Metazoa</taxon>
        <taxon>Chordata</taxon>
        <taxon>Craniata</taxon>
        <taxon>Vertebrata</taxon>
        <taxon>Euteleostomi</taxon>
        <taxon>Actinopterygii</taxon>
        <taxon>Neopterygii</taxon>
        <taxon>Teleostei</taxon>
        <taxon>Neoteleostei</taxon>
        <taxon>Acanthomorphata</taxon>
        <taxon>Zeiogadaria</taxon>
        <taxon>Gadariae</taxon>
        <taxon>Gadiformes</taxon>
        <taxon>Muraenolepidoidei</taxon>
        <taxon>Muraenolepididae</taxon>
        <taxon>Muraenolepis</taxon>
    </lineage>
</organism>
<keyword evidence="3" id="KW-1185">Reference proteome</keyword>
<evidence type="ECO:0000313" key="2">
    <source>
        <dbReference type="EMBL" id="KAJ3603378.1"/>
    </source>
</evidence>
<dbReference type="Proteomes" id="UP001148018">
    <property type="component" value="Unassembled WGS sequence"/>
</dbReference>
<feature type="region of interest" description="Disordered" evidence="1">
    <location>
        <begin position="1"/>
        <end position="71"/>
    </location>
</feature>
<dbReference type="AlphaFoldDB" id="A0A9Q0ED53"/>
<comment type="caution">
    <text evidence="2">The sequence shown here is derived from an EMBL/GenBank/DDBJ whole genome shotgun (WGS) entry which is preliminary data.</text>
</comment>
<protein>
    <submittedName>
        <fullName evidence="2">Uncharacterized protein</fullName>
    </submittedName>
</protein>
<evidence type="ECO:0000313" key="3">
    <source>
        <dbReference type="Proteomes" id="UP001148018"/>
    </source>
</evidence>
<gene>
    <name evidence="2" type="ORF">NHX12_031120</name>
</gene>
<accession>A0A9Q0ED53</accession>
<dbReference type="EMBL" id="JANIIK010000046">
    <property type="protein sequence ID" value="KAJ3603378.1"/>
    <property type="molecule type" value="Genomic_DNA"/>
</dbReference>
<name>A0A9Q0ED53_9TELE</name>
<proteinExistence type="predicted"/>